<gene>
    <name evidence="2" type="ORF">AK812_SmicGene47024</name>
</gene>
<accession>A0A1Q9BSS1</accession>
<sequence length="176" mass="19373">MDQDETQPVDIRLVESPPSTSERDPDLPMVDPLMQKQLRSKKKAMKVSGKAKGKQPAERSTGADAASSKKDLRKRKQGCPAVVVPQCAEHVVVVLQKKESLQMGKIFKGKPKRAPVLTTIFTIVSYMPLDYTEEYEALEMHGGEANVTSTMKKNGISVASITWGPDSLDFMSHGFP</sequence>
<evidence type="ECO:0000313" key="2">
    <source>
        <dbReference type="EMBL" id="OLP73664.1"/>
    </source>
</evidence>
<organism evidence="2 3">
    <name type="scientific">Symbiodinium microadriaticum</name>
    <name type="common">Dinoflagellate</name>
    <name type="synonym">Zooxanthella microadriatica</name>
    <dbReference type="NCBI Taxonomy" id="2951"/>
    <lineage>
        <taxon>Eukaryota</taxon>
        <taxon>Sar</taxon>
        <taxon>Alveolata</taxon>
        <taxon>Dinophyceae</taxon>
        <taxon>Suessiales</taxon>
        <taxon>Symbiodiniaceae</taxon>
        <taxon>Symbiodinium</taxon>
    </lineage>
</organism>
<feature type="region of interest" description="Disordered" evidence="1">
    <location>
        <begin position="1"/>
        <end position="77"/>
    </location>
</feature>
<evidence type="ECO:0000256" key="1">
    <source>
        <dbReference type="SAM" id="MobiDB-lite"/>
    </source>
</evidence>
<dbReference type="Proteomes" id="UP000186817">
    <property type="component" value="Unassembled WGS sequence"/>
</dbReference>
<feature type="compositionally biased region" description="Basic residues" evidence="1">
    <location>
        <begin position="38"/>
        <end position="53"/>
    </location>
</feature>
<evidence type="ECO:0000313" key="3">
    <source>
        <dbReference type="Proteomes" id="UP000186817"/>
    </source>
</evidence>
<dbReference type="OrthoDB" id="10453363at2759"/>
<reference evidence="2 3" key="1">
    <citation type="submission" date="2016-02" db="EMBL/GenBank/DDBJ databases">
        <title>Genome analysis of coral dinoflagellate symbionts highlights evolutionary adaptations to a symbiotic lifestyle.</title>
        <authorList>
            <person name="Aranda M."/>
            <person name="Li Y."/>
            <person name="Liew Y.J."/>
            <person name="Baumgarten S."/>
            <person name="Simakov O."/>
            <person name="Wilson M."/>
            <person name="Piel J."/>
            <person name="Ashoor H."/>
            <person name="Bougouffa S."/>
            <person name="Bajic V.B."/>
            <person name="Ryu T."/>
            <person name="Ravasi T."/>
            <person name="Bayer T."/>
            <person name="Micklem G."/>
            <person name="Kim H."/>
            <person name="Bhak J."/>
            <person name="Lajeunesse T.C."/>
            <person name="Voolstra C.R."/>
        </authorList>
    </citation>
    <scope>NUCLEOTIDE SEQUENCE [LARGE SCALE GENOMIC DNA]</scope>
    <source>
        <strain evidence="2 3">CCMP2467</strain>
    </source>
</reference>
<dbReference type="AlphaFoldDB" id="A0A1Q9BSS1"/>
<comment type="caution">
    <text evidence="2">The sequence shown here is derived from an EMBL/GenBank/DDBJ whole genome shotgun (WGS) entry which is preliminary data.</text>
</comment>
<keyword evidence="3" id="KW-1185">Reference proteome</keyword>
<dbReference type="EMBL" id="LSRX01005011">
    <property type="protein sequence ID" value="OLP73664.1"/>
    <property type="molecule type" value="Genomic_DNA"/>
</dbReference>
<name>A0A1Q9BSS1_SYMMI</name>
<protein>
    <submittedName>
        <fullName evidence="2">Uncharacterized protein</fullName>
    </submittedName>
</protein>
<feature type="non-terminal residue" evidence="2">
    <location>
        <position position="176"/>
    </location>
</feature>
<proteinExistence type="predicted"/>